<evidence type="ECO:0000259" key="1">
    <source>
        <dbReference type="PROSITE" id="PS50093"/>
    </source>
</evidence>
<gene>
    <name evidence="2" type="ORF">EV652_121125</name>
</gene>
<proteinExistence type="predicted"/>
<dbReference type="InterPro" id="IPR013783">
    <property type="entry name" value="Ig-like_fold"/>
</dbReference>
<evidence type="ECO:0000313" key="3">
    <source>
        <dbReference type="Proteomes" id="UP000294508"/>
    </source>
</evidence>
<dbReference type="PANTHER" id="PTHR19328">
    <property type="entry name" value="HEDGEHOG-INTERACTING PROTEIN"/>
    <property type="match status" value="1"/>
</dbReference>
<dbReference type="SUPFAM" id="SSF49299">
    <property type="entry name" value="PKD domain"/>
    <property type="match status" value="1"/>
</dbReference>
<keyword evidence="3" id="KW-1185">Reference proteome</keyword>
<dbReference type="CDD" id="cd00146">
    <property type="entry name" value="PKD"/>
    <property type="match status" value="1"/>
</dbReference>
<sequence length="927" mass="98679">MKLELRRFGAPMVSGGRKVVTALLVVPLLIAGAVVTLPPADAAETAVVIPAGFTPVPIATGQSAANLTNFEFLPGERVLTLGRDGRLTVVSDDAPPRTLLMIPDVSHTGDLGALGLTLAPNYARTGQLYLQYAQTTATGSRVMRVSRWTAAPVDNPTTLGGEQVLLEAPLTSVYHGGGTVLVAPDGKLLISIGDSAAPLASPNPDALRAQNLDGPYGKIFRIDPVTGAGVPGNPYYNAASASSWRSRVYAYGLRNPFRMSVDPRNGQVLIGDVGWTAYEEINLLAAGKNYGWPCYEGPGRQPGYANTAQCQQVYTQSVQGPLWNYASPNVQAAVTGGTWYTGTSYPAAYRDAYFFADYAQQKIWTMMIDAQGKITRAPEAAGFATGIGGPVALKTGPNGDVYYADILSSDLVRLRYSAGNRAPVPRAGTTVNPDTLTVTFDGSASYDLDGDDLTYTWDFGDGSQGAGAVATHKYSAPGKVSAKLTVEDPLGAAAATTVTVVPDNHSPVLTLSAPDKKYAVGDTVSLSASANDIEDGALPVSWRTDLIHCDTGGGCHLHPGQTSTGPTYTDLFDDHGDETRMQITASVVDQAGVRTEKVYSAEPDLRTLTVLAPAPVLINGAQRVSVKVAVNSSNEVSAPGVAGSTVFTSWSDSGLQTHTLIMPAADRTLTAHYANFVPGRYGDYNGDGRTDRTVFRPSTATWFDHGLFSTQYGGATDLPVPADVNSDGRTDVVSWRPSDGMWQARGLFDIRWGGNGDVPVPGDYSVNGRTDLAIWRPSTGIWYVRNVLQIEWGGPSDVPVPGDYNGDGKMELAIWRPSTGMWWIRGRAAIHWGQAGDIPVQADYNGDGRTDLAVWRPSTGGWWINGRPSQNWGVNGDIPLTGDFNGDARTDLAVWRPSTGVWWINGTPAFRWGEPGDRPLPRPLGAR</sequence>
<dbReference type="SUPFAM" id="SSF69318">
    <property type="entry name" value="Integrin alpha N-terminal domain"/>
    <property type="match status" value="1"/>
</dbReference>
<dbReference type="Pfam" id="PF18911">
    <property type="entry name" value="PKD_4"/>
    <property type="match status" value="1"/>
</dbReference>
<protein>
    <submittedName>
        <fullName evidence="2">Glucose/arabinose dehydrogenase</fullName>
    </submittedName>
</protein>
<dbReference type="Gene3D" id="2.120.10.30">
    <property type="entry name" value="TolB, C-terminal domain"/>
    <property type="match status" value="1"/>
</dbReference>
<dbReference type="PANTHER" id="PTHR19328:SF13">
    <property type="entry name" value="HIPL1 PROTEIN"/>
    <property type="match status" value="1"/>
</dbReference>
<dbReference type="Pfam" id="PF07995">
    <property type="entry name" value="GSDH"/>
    <property type="match status" value="1"/>
</dbReference>
<organism evidence="2 3">
    <name type="scientific">Kribbella steppae</name>
    <dbReference type="NCBI Taxonomy" id="2512223"/>
    <lineage>
        <taxon>Bacteria</taxon>
        <taxon>Bacillati</taxon>
        <taxon>Actinomycetota</taxon>
        <taxon>Actinomycetes</taxon>
        <taxon>Propionibacteriales</taxon>
        <taxon>Kribbellaceae</taxon>
        <taxon>Kribbella</taxon>
    </lineage>
</organism>
<name>A0A4R2GX30_9ACTN</name>
<dbReference type="InterPro" id="IPR000601">
    <property type="entry name" value="PKD_dom"/>
</dbReference>
<dbReference type="InterPro" id="IPR022409">
    <property type="entry name" value="PKD/Chitinase_dom"/>
</dbReference>
<dbReference type="AlphaFoldDB" id="A0A4R2GX30"/>
<dbReference type="InterPro" id="IPR011042">
    <property type="entry name" value="6-blade_b-propeller_TolB-like"/>
</dbReference>
<dbReference type="SUPFAM" id="SSF50952">
    <property type="entry name" value="Soluble quinoprotein glucose dehydrogenase"/>
    <property type="match status" value="1"/>
</dbReference>
<accession>A0A4R2GX30</accession>
<dbReference type="Proteomes" id="UP000294508">
    <property type="component" value="Unassembled WGS sequence"/>
</dbReference>
<dbReference type="InterPro" id="IPR028994">
    <property type="entry name" value="Integrin_alpha_N"/>
</dbReference>
<dbReference type="EMBL" id="SLWN01000021">
    <property type="protein sequence ID" value="TCO15752.1"/>
    <property type="molecule type" value="Genomic_DNA"/>
</dbReference>
<dbReference type="GO" id="GO:0005975">
    <property type="term" value="P:carbohydrate metabolic process"/>
    <property type="evidence" value="ECO:0007669"/>
    <property type="project" value="UniProtKB-ARBA"/>
</dbReference>
<feature type="domain" description="PKD" evidence="1">
    <location>
        <begin position="425"/>
        <end position="500"/>
    </location>
</feature>
<evidence type="ECO:0000313" key="2">
    <source>
        <dbReference type="EMBL" id="TCO15752.1"/>
    </source>
</evidence>
<dbReference type="Gene3D" id="2.60.40.10">
    <property type="entry name" value="Immunoglobulins"/>
    <property type="match status" value="1"/>
</dbReference>
<reference evidence="2 3" key="1">
    <citation type="journal article" date="2015" name="Stand. Genomic Sci.">
        <title>Genomic Encyclopedia of Bacterial and Archaeal Type Strains, Phase III: the genomes of soil and plant-associated and newly described type strains.</title>
        <authorList>
            <person name="Whitman W.B."/>
            <person name="Woyke T."/>
            <person name="Klenk H.P."/>
            <person name="Zhou Y."/>
            <person name="Lilburn T.G."/>
            <person name="Beck B.J."/>
            <person name="De Vos P."/>
            <person name="Vandamme P."/>
            <person name="Eisen J.A."/>
            <person name="Garrity G."/>
            <person name="Hugenholtz P."/>
            <person name="Kyrpides N.C."/>
        </authorList>
    </citation>
    <scope>NUCLEOTIDE SEQUENCE [LARGE SCALE GENOMIC DNA]</scope>
    <source>
        <strain evidence="2 3">VKM Ac-2572</strain>
    </source>
</reference>
<dbReference type="InterPro" id="IPR035986">
    <property type="entry name" value="PKD_dom_sf"/>
</dbReference>
<dbReference type="PROSITE" id="PS50093">
    <property type="entry name" value="PKD"/>
    <property type="match status" value="1"/>
</dbReference>
<dbReference type="InterPro" id="IPR011041">
    <property type="entry name" value="Quinoprot_gluc/sorb_DH_b-prop"/>
</dbReference>
<comment type="caution">
    <text evidence="2">The sequence shown here is derived from an EMBL/GenBank/DDBJ whole genome shotgun (WGS) entry which is preliminary data.</text>
</comment>
<dbReference type="InterPro" id="IPR012938">
    <property type="entry name" value="Glc/Sorbosone_DH"/>
</dbReference>
<dbReference type="SMART" id="SM00089">
    <property type="entry name" value="PKD"/>
    <property type="match status" value="1"/>
</dbReference>